<reference evidence="7 8" key="1">
    <citation type="submission" date="2016-10" db="EMBL/GenBank/DDBJ databases">
        <authorList>
            <person name="de Groot N.N."/>
        </authorList>
    </citation>
    <scope>NUCLEOTIDE SEQUENCE [LARGE SCALE GENOMIC DNA]</scope>
    <source>
        <strain evidence="7 8">DSM 18180</strain>
    </source>
</reference>
<dbReference type="PANTHER" id="PTHR42800:SF1">
    <property type="entry name" value="EXOINULINASE INUD (AFU_ORTHOLOGUE AFUA_5G00480)"/>
    <property type="match status" value="1"/>
</dbReference>
<feature type="domain" description="Glycosyl hydrolase family 32 C-terminal" evidence="6">
    <location>
        <begin position="381"/>
        <end position="534"/>
    </location>
</feature>
<evidence type="ECO:0000256" key="1">
    <source>
        <dbReference type="ARBA" id="ARBA00009902"/>
    </source>
</evidence>
<dbReference type="STRING" id="369401.SAMN05428642_102968"/>
<dbReference type="RefSeq" id="WP_072402204.1">
    <property type="nucleotide sequence ID" value="NZ_FPKV01000002.1"/>
</dbReference>
<dbReference type="InterPro" id="IPR023296">
    <property type="entry name" value="Glyco_hydro_beta-prop_sf"/>
</dbReference>
<feature type="domain" description="Glycosyl hydrolase family 32 N-terminal" evidence="5">
    <location>
        <begin position="54"/>
        <end position="371"/>
    </location>
</feature>
<dbReference type="GO" id="GO:0004575">
    <property type="term" value="F:sucrose alpha-glucosidase activity"/>
    <property type="evidence" value="ECO:0007669"/>
    <property type="project" value="TreeGrafter"/>
</dbReference>
<gene>
    <name evidence="7" type="ORF">SAMN05428642_102968</name>
</gene>
<dbReference type="GO" id="GO:0005987">
    <property type="term" value="P:sucrose catabolic process"/>
    <property type="evidence" value="ECO:0007669"/>
    <property type="project" value="TreeGrafter"/>
</dbReference>
<dbReference type="AlphaFoldDB" id="A0A1K2IK57"/>
<dbReference type="Pfam" id="PF00251">
    <property type="entry name" value="Glyco_hydro_32N"/>
    <property type="match status" value="1"/>
</dbReference>
<evidence type="ECO:0000259" key="6">
    <source>
        <dbReference type="Pfam" id="PF08244"/>
    </source>
</evidence>
<dbReference type="InterPro" id="IPR013148">
    <property type="entry name" value="Glyco_hydro_32_N"/>
</dbReference>
<organism evidence="7 8">
    <name type="scientific">Flaviramulus basaltis</name>
    <dbReference type="NCBI Taxonomy" id="369401"/>
    <lineage>
        <taxon>Bacteria</taxon>
        <taxon>Pseudomonadati</taxon>
        <taxon>Bacteroidota</taxon>
        <taxon>Flavobacteriia</taxon>
        <taxon>Flavobacteriales</taxon>
        <taxon>Flavobacteriaceae</taxon>
        <taxon>Flaviramulus</taxon>
    </lineage>
</organism>
<dbReference type="Proteomes" id="UP000182544">
    <property type="component" value="Unassembled WGS sequence"/>
</dbReference>
<dbReference type="SUPFAM" id="SSF75005">
    <property type="entry name" value="Arabinanase/levansucrase/invertase"/>
    <property type="match status" value="1"/>
</dbReference>
<evidence type="ECO:0000313" key="7">
    <source>
        <dbReference type="EMBL" id="SFZ92767.1"/>
    </source>
</evidence>
<comment type="similarity">
    <text evidence="1 4">Belongs to the glycosyl hydrolase 32 family.</text>
</comment>
<keyword evidence="3 4" id="KW-0326">Glycosidase</keyword>
<dbReference type="CDD" id="cd18622">
    <property type="entry name" value="GH32_Inu-like"/>
    <property type="match status" value="1"/>
</dbReference>
<evidence type="ECO:0000256" key="3">
    <source>
        <dbReference type="ARBA" id="ARBA00023295"/>
    </source>
</evidence>
<dbReference type="InterPro" id="IPR013320">
    <property type="entry name" value="ConA-like_dom_sf"/>
</dbReference>
<proteinExistence type="inferred from homology"/>
<dbReference type="Gene3D" id="2.115.10.20">
    <property type="entry name" value="Glycosyl hydrolase domain, family 43"/>
    <property type="match status" value="1"/>
</dbReference>
<protein>
    <submittedName>
        <fullName evidence="7">Levanase/fructan beta-fructosidase</fullName>
    </submittedName>
</protein>
<dbReference type="Gene3D" id="2.60.120.560">
    <property type="entry name" value="Exo-inulinase, domain 1"/>
    <property type="match status" value="1"/>
</dbReference>
<keyword evidence="8" id="KW-1185">Reference proteome</keyword>
<sequence length="539" mass="61984">MKNKKHYYIIFLFLIASIFTTTTSCKENKKESNLELVVLQEKQTEEALYRPNFHFTPKANWMNDPNGMFYLNGKYHMYFQYYPDGNVWGPMHWGHAISKDMITWEEQQIALYPDDLGYIFSGSAIVDKNNTSGFGKEGVSPIVAIFTYHDAKSEKAGNINYQSQAIAYSLDEGLTWTKHENNPVISNPDIKDFRDPKVVWDDSNKKWVMALAAGNKIMFYSSLNLKEWKLKSDFGENIGAHGGVWECPDLFPIKVNNGEETKWVLIVSINPGGPNGGSATQYFVGDFNGNTFKLDEDFSNQLKKENAIWLDYGRDNYAGVTWSNIPESDGRKLFIGWMSNWEYGQEVPTFKWRSSMTVARELKLKKTGNSFCLQNSPVNELYSYATKSISKDSIKSNKIEDLLSESDIDFAKLNLQFELKDLKSEVYNLLFYNKEGDTLSLGLDNIKNEFFINRKKAGKVDFSEKFAYNISKAKVPETFEELNVQILLDKTSVEVFYNNGEIVMTELFFPKSPLELFSISSKDETFKIENLKIQEFKFN</sequence>
<dbReference type="OrthoDB" id="9759709at2"/>
<dbReference type="PROSITE" id="PS51257">
    <property type="entry name" value="PROKAR_LIPOPROTEIN"/>
    <property type="match status" value="1"/>
</dbReference>
<name>A0A1K2IK57_9FLAO</name>
<evidence type="ECO:0000259" key="5">
    <source>
        <dbReference type="Pfam" id="PF00251"/>
    </source>
</evidence>
<evidence type="ECO:0000256" key="4">
    <source>
        <dbReference type="RuleBase" id="RU362110"/>
    </source>
</evidence>
<dbReference type="PANTHER" id="PTHR42800">
    <property type="entry name" value="EXOINULINASE INUD (AFU_ORTHOLOGUE AFUA_5G00480)"/>
    <property type="match status" value="1"/>
</dbReference>
<dbReference type="InterPro" id="IPR001362">
    <property type="entry name" value="Glyco_hydro_32"/>
</dbReference>
<accession>A0A1K2IK57</accession>
<dbReference type="InterPro" id="IPR013189">
    <property type="entry name" value="Glyco_hydro_32_C"/>
</dbReference>
<dbReference type="InterPro" id="IPR018053">
    <property type="entry name" value="Glyco_hydro_32_AS"/>
</dbReference>
<dbReference type="Pfam" id="PF08244">
    <property type="entry name" value="Glyco_hydro_32C"/>
    <property type="match status" value="1"/>
</dbReference>
<dbReference type="GO" id="GO:0005737">
    <property type="term" value="C:cytoplasm"/>
    <property type="evidence" value="ECO:0007669"/>
    <property type="project" value="TreeGrafter"/>
</dbReference>
<evidence type="ECO:0000313" key="8">
    <source>
        <dbReference type="Proteomes" id="UP000182544"/>
    </source>
</evidence>
<dbReference type="PROSITE" id="PS00609">
    <property type="entry name" value="GLYCOSYL_HYDROL_F32"/>
    <property type="match status" value="1"/>
</dbReference>
<dbReference type="EMBL" id="FPKV01000002">
    <property type="protein sequence ID" value="SFZ92767.1"/>
    <property type="molecule type" value="Genomic_DNA"/>
</dbReference>
<dbReference type="SMART" id="SM00640">
    <property type="entry name" value="Glyco_32"/>
    <property type="match status" value="1"/>
</dbReference>
<keyword evidence="2 4" id="KW-0378">Hydrolase</keyword>
<dbReference type="SUPFAM" id="SSF49899">
    <property type="entry name" value="Concanavalin A-like lectins/glucanases"/>
    <property type="match status" value="1"/>
</dbReference>
<evidence type="ECO:0000256" key="2">
    <source>
        <dbReference type="ARBA" id="ARBA00022801"/>
    </source>
</evidence>